<evidence type="ECO:0000259" key="6">
    <source>
        <dbReference type="SMART" id="SM00249"/>
    </source>
</evidence>
<dbReference type="InterPro" id="IPR058054">
    <property type="entry name" value="Znf_MS1-like"/>
</dbReference>
<dbReference type="PANTHER" id="PTHR46201:SF1">
    <property type="entry name" value="PHD FINGER PROTEIN MALE STERILITY 1"/>
    <property type="match status" value="1"/>
</dbReference>
<evidence type="ECO:0000256" key="5">
    <source>
        <dbReference type="ARBA" id="ARBA00023163"/>
    </source>
</evidence>
<keyword evidence="3" id="KW-0862">Zinc</keyword>
<reference evidence="8" key="2">
    <citation type="submission" date="2025-08" db="UniProtKB">
        <authorList>
            <consortium name="RefSeq"/>
        </authorList>
    </citation>
    <scope>IDENTIFICATION</scope>
    <source>
        <tissue evidence="8">Young leaves</tissue>
    </source>
</reference>
<dbReference type="InterPro" id="IPR019786">
    <property type="entry name" value="Zinc_finger_PHD-type_CS"/>
</dbReference>
<dbReference type="InterPro" id="IPR019787">
    <property type="entry name" value="Znf_PHD-finger"/>
</dbReference>
<keyword evidence="4" id="KW-0805">Transcription regulation</keyword>
<dbReference type="InterPro" id="IPR057765">
    <property type="entry name" value="MS1-like_ubiquitin"/>
</dbReference>
<dbReference type="Pfam" id="PF25565">
    <property type="entry name" value="Ubiquitin_At1g33420"/>
    <property type="match status" value="1"/>
</dbReference>
<dbReference type="CDD" id="cd15556">
    <property type="entry name" value="PHD_MMD1_like"/>
    <property type="match status" value="1"/>
</dbReference>
<dbReference type="InterPro" id="IPR011011">
    <property type="entry name" value="Znf_FYVE_PHD"/>
</dbReference>
<keyword evidence="2" id="KW-0863">Zinc-finger</keyword>
<accession>A0A8B9AMP3</accession>
<dbReference type="InterPro" id="IPR059080">
    <property type="entry name" value="WHD_PTC1"/>
</dbReference>
<dbReference type="RefSeq" id="XP_038985288.1">
    <property type="nucleotide sequence ID" value="XM_039129360.1"/>
</dbReference>
<name>A0A8B9AMP3_PHODC</name>
<dbReference type="Pfam" id="PF25874">
    <property type="entry name" value="WHD_plant_repro"/>
    <property type="match status" value="1"/>
</dbReference>
<dbReference type="InterPro" id="IPR001965">
    <property type="entry name" value="Znf_PHD"/>
</dbReference>
<dbReference type="KEGG" id="pda:103719266"/>
<evidence type="ECO:0000256" key="4">
    <source>
        <dbReference type="ARBA" id="ARBA00023015"/>
    </source>
</evidence>
<dbReference type="PROSITE" id="PS01359">
    <property type="entry name" value="ZF_PHD_1"/>
    <property type="match status" value="1"/>
</dbReference>
<dbReference type="Proteomes" id="UP000228380">
    <property type="component" value="Chromosome 8"/>
</dbReference>
<evidence type="ECO:0000256" key="2">
    <source>
        <dbReference type="ARBA" id="ARBA00022771"/>
    </source>
</evidence>
<evidence type="ECO:0000256" key="1">
    <source>
        <dbReference type="ARBA" id="ARBA00022723"/>
    </source>
</evidence>
<proteinExistence type="predicted"/>
<dbReference type="SUPFAM" id="SSF57903">
    <property type="entry name" value="FYVE/PHD zinc finger"/>
    <property type="match status" value="1"/>
</dbReference>
<dbReference type="Pfam" id="PF00628">
    <property type="entry name" value="PHD"/>
    <property type="match status" value="1"/>
</dbReference>
<keyword evidence="5" id="KW-0804">Transcription</keyword>
<dbReference type="Gene3D" id="3.30.40.10">
    <property type="entry name" value="Zinc/RING finger domain, C3HC4 (zinc finger)"/>
    <property type="match status" value="1"/>
</dbReference>
<evidence type="ECO:0000313" key="8">
    <source>
        <dbReference type="RefSeq" id="XP_038985288.1"/>
    </source>
</evidence>
<reference evidence="7" key="1">
    <citation type="journal article" date="2019" name="Nat. Commun.">
        <title>Genome-wide association mapping of date palm fruit traits.</title>
        <authorList>
            <person name="Hazzouri K.M."/>
            <person name="Gros-Balthazard M."/>
            <person name="Flowers J.M."/>
            <person name="Copetti D."/>
            <person name="Lemansour A."/>
            <person name="Lebrun M."/>
            <person name="Masmoudi K."/>
            <person name="Ferrand S."/>
            <person name="Dhar M.I."/>
            <person name="Fresquez Z.A."/>
            <person name="Rosas U."/>
            <person name="Zhang J."/>
            <person name="Talag J."/>
            <person name="Lee S."/>
            <person name="Kudrna D."/>
            <person name="Powell R.F."/>
            <person name="Leitch I.J."/>
            <person name="Krueger R.R."/>
            <person name="Wing R.A."/>
            <person name="Amiri K.M.A."/>
            <person name="Purugganan M.D."/>
        </authorList>
    </citation>
    <scope>NUCLEOTIDE SEQUENCE [LARGE SCALE GENOMIC DNA]</scope>
    <source>
        <strain evidence="7">cv. Khalas</strain>
    </source>
</reference>
<dbReference type="GO" id="GO:0008270">
    <property type="term" value="F:zinc ion binding"/>
    <property type="evidence" value="ECO:0007669"/>
    <property type="project" value="UniProtKB-KW"/>
</dbReference>
<gene>
    <name evidence="8" type="primary">LOC103719266</name>
</gene>
<evidence type="ECO:0000313" key="7">
    <source>
        <dbReference type="Proteomes" id="UP000228380"/>
    </source>
</evidence>
<sequence length="655" mass="74690">MAKMHNNLGGSRKRKRGDQIYTFDSFGEPGQPTDFNGTFQENIEALLGYGHLEAPDHEDMKFRSFQLELHRHPQTILRLFIVEELVGMSLCRRCRYCHSAGWGHHMICNKRYHFVLPAKDAITEAEELSIKVSNEGFKKATTGSKSQDLEGHLLHGVIHSNGFGHLLCINGFEGGSYFVSGHQILDLWDRICGALQVRKVSLIDEARKGTMELRLIHGVAYGESWFGQWGYKFGHGSYGITHQMYKQSLEALRALPLCLLIPHFAFSSHEISMIVTRYQGVCSHTLGTLGQLFHFMIELKARLPQHPATAMDYHGIITEATCRWSVKRVEMAAQVIVEALKKSQFKWVTRQEVRDAARNYIGDTGLLDYVLKSLGNHIVGNYIVRRMVNPVTKVLEYCLEDISSVFPNLDGLPSGGHWKARVGFQITRVQIMRDMLYLYKHILKEQRPTTATGIFGAIPMAVRMILDIKHLVKDCEEPFPSVREVESEGHMKLTCMLRIRNDQTKVEITMKELPPYDIVAIPIHARMANLKEDVERYFRETYWGLKSFVAEMLIDAKGEDSDLVSEEIKSGTSIIVEGRIEKDEEEIYECGKNNGMVDCPCGAREEDGERMVCCDICEVWQHTRCVRIPNDEDIPHVFLCRQCENGIVSFPSIHH</sequence>
<dbReference type="PANTHER" id="PTHR46201">
    <property type="entry name" value="PHD FINGER PROTEIN MALE MEIOCYTE DEATH 1-RELATED"/>
    <property type="match status" value="1"/>
</dbReference>
<organism evidence="7 8">
    <name type="scientific">Phoenix dactylifera</name>
    <name type="common">Date palm</name>
    <dbReference type="NCBI Taxonomy" id="42345"/>
    <lineage>
        <taxon>Eukaryota</taxon>
        <taxon>Viridiplantae</taxon>
        <taxon>Streptophyta</taxon>
        <taxon>Embryophyta</taxon>
        <taxon>Tracheophyta</taxon>
        <taxon>Spermatophyta</taxon>
        <taxon>Magnoliopsida</taxon>
        <taxon>Liliopsida</taxon>
        <taxon>Arecaceae</taxon>
        <taxon>Coryphoideae</taxon>
        <taxon>Phoeniceae</taxon>
        <taxon>Phoenix</taxon>
    </lineage>
</organism>
<dbReference type="SMART" id="SM00249">
    <property type="entry name" value="PHD"/>
    <property type="match status" value="1"/>
</dbReference>
<evidence type="ECO:0000256" key="3">
    <source>
        <dbReference type="ARBA" id="ARBA00022833"/>
    </source>
</evidence>
<dbReference type="OrthoDB" id="436852at2759"/>
<keyword evidence="1" id="KW-0479">Metal-binding</keyword>
<dbReference type="AlphaFoldDB" id="A0A8B9AMP3"/>
<dbReference type="InterPro" id="IPR013083">
    <property type="entry name" value="Znf_RING/FYVE/PHD"/>
</dbReference>
<dbReference type="GeneID" id="103719266"/>
<keyword evidence="7" id="KW-1185">Reference proteome</keyword>
<protein>
    <submittedName>
        <fullName evidence="8">PHD finger protein PERSISTENT TAPETAL CELL 1</fullName>
    </submittedName>
</protein>
<feature type="domain" description="Zinc finger PHD-type" evidence="6">
    <location>
        <begin position="598"/>
        <end position="644"/>
    </location>
</feature>